<dbReference type="Pfam" id="PF03600">
    <property type="entry name" value="CitMHS"/>
    <property type="match status" value="1"/>
</dbReference>
<dbReference type="EMBL" id="DF967972">
    <property type="protein sequence ID" value="GAP14251.1"/>
    <property type="molecule type" value="Genomic_DNA"/>
</dbReference>
<feature type="transmembrane region" description="Helical" evidence="10">
    <location>
        <begin position="174"/>
        <end position="197"/>
    </location>
</feature>
<evidence type="ECO:0000256" key="1">
    <source>
        <dbReference type="ARBA" id="ARBA00004651"/>
    </source>
</evidence>
<comment type="similarity">
    <text evidence="2">Belongs to the ArsB family.</text>
</comment>
<keyword evidence="6 10" id="KW-0812">Transmembrane</keyword>
<keyword evidence="9 10" id="KW-0472">Membrane</keyword>
<proteinExistence type="inferred from homology"/>
<protein>
    <submittedName>
        <fullName evidence="12">Transporter, YbiR family</fullName>
    </submittedName>
</protein>
<organism evidence="12">
    <name type="scientific">Longilinea arvoryzae</name>
    <dbReference type="NCBI Taxonomy" id="360412"/>
    <lineage>
        <taxon>Bacteria</taxon>
        <taxon>Bacillati</taxon>
        <taxon>Chloroflexota</taxon>
        <taxon>Anaerolineae</taxon>
        <taxon>Anaerolineales</taxon>
        <taxon>Anaerolineaceae</taxon>
        <taxon>Longilinea</taxon>
    </lineage>
</organism>
<keyword evidence="13" id="KW-1185">Reference proteome</keyword>
<keyword evidence="8 10" id="KW-1133">Transmembrane helix</keyword>
<feature type="transmembrane region" description="Helical" evidence="10">
    <location>
        <begin position="306"/>
        <end position="329"/>
    </location>
</feature>
<keyword evidence="4" id="KW-0813">Transport</keyword>
<keyword evidence="5" id="KW-1003">Cell membrane</keyword>
<dbReference type="STRING" id="360412.LARV_02017"/>
<dbReference type="CDD" id="cd01117">
    <property type="entry name" value="YbiR_permease"/>
    <property type="match status" value="1"/>
</dbReference>
<feature type="transmembrane region" description="Helical" evidence="10">
    <location>
        <begin position="30"/>
        <end position="48"/>
    </location>
</feature>
<evidence type="ECO:0000256" key="3">
    <source>
        <dbReference type="ARBA" id="ARBA00009843"/>
    </source>
</evidence>
<evidence type="ECO:0000256" key="8">
    <source>
        <dbReference type="ARBA" id="ARBA00022989"/>
    </source>
</evidence>
<dbReference type="RefSeq" id="WP_075073525.1">
    <property type="nucleotide sequence ID" value="NZ_DF967972.1"/>
</dbReference>
<evidence type="ECO:0000256" key="5">
    <source>
        <dbReference type="ARBA" id="ARBA00022475"/>
    </source>
</evidence>
<feature type="domain" description="Citrate transporter-like" evidence="11">
    <location>
        <begin position="27"/>
        <end position="353"/>
    </location>
</feature>
<keyword evidence="7" id="KW-0059">Arsenical resistance</keyword>
<dbReference type="InterPro" id="IPR000802">
    <property type="entry name" value="Arsenical_pump_ArsB"/>
</dbReference>
<feature type="transmembrane region" description="Helical" evidence="10">
    <location>
        <begin position="225"/>
        <end position="255"/>
    </location>
</feature>
<feature type="transmembrane region" description="Helical" evidence="10">
    <location>
        <begin position="267"/>
        <end position="285"/>
    </location>
</feature>
<dbReference type="OrthoDB" id="9765532at2"/>
<comment type="similarity">
    <text evidence="3">Belongs to the CitM (TC 2.A.11) transporter family.</text>
</comment>
<dbReference type="InterPro" id="IPR004680">
    <property type="entry name" value="Cit_transptr-like_dom"/>
</dbReference>
<feature type="transmembrane region" description="Helical" evidence="10">
    <location>
        <begin position="6"/>
        <end position="23"/>
    </location>
</feature>
<evidence type="ECO:0000313" key="12">
    <source>
        <dbReference type="EMBL" id="GAP14251.1"/>
    </source>
</evidence>
<dbReference type="GO" id="GO:0015105">
    <property type="term" value="F:arsenite transmembrane transporter activity"/>
    <property type="evidence" value="ECO:0007669"/>
    <property type="project" value="InterPro"/>
</dbReference>
<feature type="transmembrane region" description="Helical" evidence="10">
    <location>
        <begin position="388"/>
        <end position="407"/>
    </location>
</feature>
<sequence length="409" mass="44383">MNFWLTLGIVLFTYIGIALGYWPRLRANRTTITLMGAGLLIATSQIAFKDIGQFLDLDTLILLFSMMVINANLRIAGFFKLAGNALLRVARTPRALLAVLILVTGVLSAFFLNDTICLMLTPLVLDLILATGRNPIPYLIGLATAANIGSTATLTGNPQNMIIGVASGISYTHFAASLAPIALLGLGVVWIVLVLAYPKEFRTDPFSIHNLPTPRFHKPLLIKSLLVMAGLLVAFLIGMPIAKAAFLAACILLFTRRLKPEKVFAEFDWSILVFFAALFIVTGSLEKNGVTKELFKLALGTRELNNLSLSTLTVVLSNLVSNVPAVLLLKPVVLGLGNPTAGWLTLAAASTLAGNLTLLGSVANLIVAEIAERRRVHLSFWEYTRVGMLITLITLVISTLWLQFFVWRG</sequence>
<dbReference type="GO" id="GO:0005886">
    <property type="term" value="C:plasma membrane"/>
    <property type="evidence" value="ECO:0007669"/>
    <property type="project" value="UniProtKB-SubCell"/>
</dbReference>
<dbReference type="GO" id="GO:0046685">
    <property type="term" value="P:response to arsenic-containing substance"/>
    <property type="evidence" value="ECO:0007669"/>
    <property type="project" value="UniProtKB-KW"/>
</dbReference>
<feature type="transmembrane region" description="Helical" evidence="10">
    <location>
        <begin position="341"/>
        <end position="367"/>
    </location>
</feature>
<evidence type="ECO:0000256" key="10">
    <source>
        <dbReference type="SAM" id="Phobius"/>
    </source>
</evidence>
<evidence type="ECO:0000313" key="13">
    <source>
        <dbReference type="Proteomes" id="UP000055060"/>
    </source>
</evidence>
<evidence type="ECO:0000256" key="7">
    <source>
        <dbReference type="ARBA" id="ARBA00022849"/>
    </source>
</evidence>
<reference evidence="12" key="1">
    <citation type="submission" date="2015-07" db="EMBL/GenBank/DDBJ databases">
        <title>Draft Genome Sequences of Anaerolinea thermolimosa IMO-1, Bellilinea caldifistulae GOMI-1, Leptolinea tardivitalis YMTK-2, Levilinea saccharolytica KIBI-1,Longilinea arvoryzae KOME-1, Previously Described as Members of the Anaerolineaceae (Chloroflexi).</title>
        <authorList>
            <person name="Sekiguchi Y."/>
            <person name="Ohashi A."/>
            <person name="Matsuura N."/>
            <person name="Tourlousse M.D."/>
        </authorList>
    </citation>
    <scope>NUCLEOTIDE SEQUENCE [LARGE SCALE GENOMIC DNA]</scope>
    <source>
        <strain evidence="12">KOME-1</strain>
    </source>
</reference>
<accession>A0A0S7BJX6</accession>
<dbReference type="PANTHER" id="PTHR43302">
    <property type="entry name" value="TRANSPORTER ARSB-RELATED"/>
    <property type="match status" value="1"/>
</dbReference>
<evidence type="ECO:0000259" key="11">
    <source>
        <dbReference type="Pfam" id="PF03600"/>
    </source>
</evidence>
<evidence type="ECO:0000256" key="6">
    <source>
        <dbReference type="ARBA" id="ARBA00022692"/>
    </source>
</evidence>
<dbReference type="Proteomes" id="UP000055060">
    <property type="component" value="Unassembled WGS sequence"/>
</dbReference>
<feature type="transmembrane region" description="Helical" evidence="10">
    <location>
        <begin position="95"/>
        <end position="112"/>
    </location>
</feature>
<comment type="subcellular location">
    <subcellularLocation>
        <location evidence="1">Cell membrane</location>
        <topology evidence="1">Multi-pass membrane protein</topology>
    </subcellularLocation>
</comment>
<gene>
    <name evidence="12" type="ORF">LARV_02017</name>
</gene>
<dbReference type="AlphaFoldDB" id="A0A0S7BJX6"/>
<evidence type="ECO:0000256" key="2">
    <source>
        <dbReference type="ARBA" id="ARBA00006433"/>
    </source>
</evidence>
<evidence type="ECO:0000256" key="9">
    <source>
        <dbReference type="ARBA" id="ARBA00023136"/>
    </source>
</evidence>
<name>A0A0S7BJX6_9CHLR</name>
<dbReference type="PRINTS" id="PR00758">
    <property type="entry name" value="ARSENICPUMP"/>
</dbReference>
<evidence type="ECO:0000256" key="4">
    <source>
        <dbReference type="ARBA" id="ARBA00022448"/>
    </source>
</evidence>
<feature type="transmembrane region" description="Helical" evidence="10">
    <location>
        <begin position="60"/>
        <end position="83"/>
    </location>
</feature>
<dbReference type="PANTHER" id="PTHR43302:SF5">
    <property type="entry name" value="TRANSPORTER ARSB-RELATED"/>
    <property type="match status" value="1"/>
</dbReference>